<dbReference type="Proteomes" id="UP000051952">
    <property type="component" value="Unassembled WGS sequence"/>
</dbReference>
<sequence length="771" mass="88257">MPFSKAYRSAMYADFKAQGAYIDYKEMKEILHRMKEDIANPATPDELYQALLEKKRIVYTWCEAKMSEITKVAVALVASSEHLDDDDSAVIVGEAQQQSDGTSSRSILPAVNAKMAADAVLFELLRFSECRNLNDDTINHIMGRMYRYSTLGPTGRWRHVMEEHNWQGISTDEVFYLLSVVYERVKKNQEEKKQKSTVPHPTGAVGSQVFDRRSIKYWVHEQDLPFVIARIVQHLPLSTMKDEYKESKERGVQFHLAQRISSVYLDNRNFLFYHRRLERLEGSTLIRIRWYTDTLEPDWEHIDPDTNVFMEMKVHHEAWSGERSTKRRFAIKERDVDPFLRGKLSLEPAVEKLRAKKASEVEVEKFKSLAEEILSKVQSYEMKPVLRTQCARAAFQRGLDQSVRVSIDTQVHMTAEDFGMSHHWRYVGSDPPGRHDFPYAIVEVKLQCAENERIAPWIEELMNCRYMEGIPKYSKYGHGIAALYGHTPHIKMVPYWVHQMRSDIRAAMKPEISAWDPTVGLAAGCFQRTTDRLIFGSGHAQTQTVGASQAKFLPQEDLGRVYQQLVRGVGLPKAQGAKAMGHVSLDQRHHAYTAFGMYPFTENGVESICFQGHTDPNSAAHVFSGFIPWQTGKRIRVPQKYDPKTLITSERYMVKWLYKAAQLGLVGIGIIHFGYSRELPVTMSDTSPLWQAEVHVALGVTLVLLSLATMVYALLTFKARALRVYARRKIRFDDVTGPSTLTFIMIASIVIAAINRIGIRYGPMLSHNEMF</sequence>
<dbReference type="InterPro" id="IPR042267">
    <property type="entry name" value="VTC_sf"/>
</dbReference>
<reference evidence="8" key="1">
    <citation type="submission" date="2015-09" db="EMBL/GenBank/DDBJ databases">
        <authorList>
            <consortium name="Pathogen Informatics"/>
        </authorList>
    </citation>
    <scope>NUCLEOTIDE SEQUENCE [LARGE SCALE GENOMIC DNA]</scope>
    <source>
        <strain evidence="8">Lake Konstanz</strain>
    </source>
</reference>
<evidence type="ECO:0000256" key="2">
    <source>
        <dbReference type="ARBA" id="ARBA00022692"/>
    </source>
</evidence>
<comment type="subcellular location">
    <subcellularLocation>
        <location evidence="1">Endomembrane system</location>
        <topology evidence="1">Multi-pass membrane protein</topology>
    </subcellularLocation>
</comment>
<feature type="domain" description="VTC" evidence="6">
    <location>
        <begin position="212"/>
        <end position="484"/>
    </location>
</feature>
<dbReference type="OrthoDB" id="6493944at2759"/>
<dbReference type="VEuPathDB" id="TriTrypDB:BSAL_76210"/>
<evidence type="ECO:0000256" key="4">
    <source>
        <dbReference type="ARBA" id="ARBA00023136"/>
    </source>
</evidence>
<dbReference type="Gene3D" id="3.20.100.30">
    <property type="entry name" value="VTC, catalytic tunnel domain"/>
    <property type="match status" value="1"/>
</dbReference>
<dbReference type="Pfam" id="PF09359">
    <property type="entry name" value="VTC"/>
    <property type="match status" value="1"/>
</dbReference>
<feature type="transmembrane region" description="Helical" evidence="5">
    <location>
        <begin position="735"/>
        <end position="754"/>
    </location>
</feature>
<proteinExistence type="predicted"/>
<feature type="transmembrane region" description="Helical" evidence="5">
    <location>
        <begin position="695"/>
        <end position="715"/>
    </location>
</feature>
<name>A0A0S4J2S6_BODSA</name>
<keyword evidence="3 5" id="KW-1133">Transmembrane helix</keyword>
<accession>A0A0S4J2S6</accession>
<evidence type="ECO:0000313" key="8">
    <source>
        <dbReference type="Proteomes" id="UP000051952"/>
    </source>
</evidence>
<dbReference type="OMA" id="PVLRTQC"/>
<gene>
    <name evidence="7" type="ORF">BSAL_76210</name>
</gene>
<keyword evidence="4 5" id="KW-0472">Membrane</keyword>
<evidence type="ECO:0000256" key="3">
    <source>
        <dbReference type="ARBA" id="ARBA00022989"/>
    </source>
</evidence>
<dbReference type="InterPro" id="IPR051572">
    <property type="entry name" value="VTC_Complex_Subunit"/>
</dbReference>
<evidence type="ECO:0000313" key="7">
    <source>
        <dbReference type="EMBL" id="CUG23808.1"/>
    </source>
</evidence>
<dbReference type="EMBL" id="CYKH01000712">
    <property type="protein sequence ID" value="CUG23808.1"/>
    <property type="molecule type" value="Genomic_DNA"/>
</dbReference>
<dbReference type="GO" id="GO:0006799">
    <property type="term" value="P:polyphosphate biosynthetic process"/>
    <property type="evidence" value="ECO:0007669"/>
    <property type="project" value="UniProtKB-ARBA"/>
</dbReference>
<dbReference type="PANTHER" id="PTHR46140:SF1">
    <property type="entry name" value="VACUOLAR TRANSPORTER CHAPERONE COMPLEX SUBUNIT 4-RELATED"/>
    <property type="match status" value="1"/>
</dbReference>
<dbReference type="AlphaFoldDB" id="A0A0S4J2S6"/>
<keyword evidence="8" id="KW-1185">Reference proteome</keyword>
<dbReference type="CDD" id="cd07751">
    <property type="entry name" value="PolyPPase_VTC4_like"/>
    <property type="match status" value="1"/>
</dbReference>
<evidence type="ECO:0000256" key="1">
    <source>
        <dbReference type="ARBA" id="ARBA00004127"/>
    </source>
</evidence>
<organism evidence="7 8">
    <name type="scientific">Bodo saltans</name>
    <name type="common">Flagellated protozoan</name>
    <dbReference type="NCBI Taxonomy" id="75058"/>
    <lineage>
        <taxon>Eukaryota</taxon>
        <taxon>Discoba</taxon>
        <taxon>Euglenozoa</taxon>
        <taxon>Kinetoplastea</taxon>
        <taxon>Metakinetoplastina</taxon>
        <taxon>Eubodonida</taxon>
        <taxon>Bodonidae</taxon>
        <taxon>Bodo</taxon>
    </lineage>
</organism>
<dbReference type="GO" id="GO:0012505">
    <property type="term" value="C:endomembrane system"/>
    <property type="evidence" value="ECO:0007669"/>
    <property type="project" value="UniProtKB-SubCell"/>
</dbReference>
<evidence type="ECO:0000259" key="6">
    <source>
        <dbReference type="Pfam" id="PF09359"/>
    </source>
</evidence>
<dbReference type="InterPro" id="IPR018966">
    <property type="entry name" value="VTC_domain"/>
</dbReference>
<evidence type="ECO:0000256" key="5">
    <source>
        <dbReference type="SAM" id="Phobius"/>
    </source>
</evidence>
<dbReference type="PANTHER" id="PTHR46140">
    <property type="entry name" value="VACUOLAR TRANSPORTER CHAPERONE 1-RELATED"/>
    <property type="match status" value="1"/>
</dbReference>
<protein>
    <submittedName>
        <fullName evidence="7">Transmembrane protein, putative</fullName>
    </submittedName>
</protein>
<keyword evidence="2 5" id="KW-0812">Transmembrane</keyword>